<evidence type="ECO:0000256" key="9">
    <source>
        <dbReference type="ARBA" id="ARBA00023224"/>
    </source>
</evidence>
<evidence type="ECO:0000256" key="2">
    <source>
        <dbReference type="ARBA" id="ARBA00022475"/>
    </source>
</evidence>
<evidence type="ECO:0000256" key="4">
    <source>
        <dbReference type="ARBA" id="ARBA00022692"/>
    </source>
</evidence>
<dbReference type="GO" id="GO:0004984">
    <property type="term" value="F:olfactory receptor activity"/>
    <property type="evidence" value="ECO:0007669"/>
    <property type="project" value="InterPro"/>
</dbReference>
<keyword evidence="11" id="KW-1185">Reference proteome</keyword>
<feature type="transmembrane region" description="Helical" evidence="10">
    <location>
        <begin position="244"/>
        <end position="273"/>
    </location>
</feature>
<feature type="transmembrane region" description="Helical" evidence="10">
    <location>
        <begin position="61"/>
        <end position="82"/>
    </location>
</feature>
<keyword evidence="2" id="KW-1003">Cell membrane</keyword>
<keyword evidence="3 10" id="KW-0716">Sensory transduction</keyword>
<feature type="transmembrane region" description="Helical" evidence="10">
    <location>
        <begin position="178"/>
        <end position="200"/>
    </location>
</feature>
<protein>
    <recommendedName>
        <fullName evidence="10">Odorant receptor</fullName>
    </recommendedName>
</protein>
<sequence>MAAINTISRSVKYGLHYAASWPGAPLSVLYKLIWMIVLGVGQTHQYNYIIRHYKVHTLIEIIDNISICLPFSLVCIKLVIAWTHEGLLRSILSTMEEECQTYAVMDTNNLISKTAHWCYRLTNIIISTTMASTVFYVIGVFTSEGVNATTPRELLLKMDLPFDTSKSPTFELVVIVQYFYQASSAFIFAVFTGLLLMIVLHIGCQIDVMCQTSSETPYKNEKQLKFFISRHQEIILFAEKIEKFFTYIALSQLITNTLIICCLGYLIVLIIHIENGFPMFMKCVVFYISVCSEAFVYCFAGEYLNIKSKLIADTAYEFLWYDTHPSKSRLLIPVILRSQRGFSFTLGKFANLSMSTFAAIMKASGSYISVLLAMT</sequence>
<dbReference type="GeneID" id="117242723"/>
<organism evidence="11 12">
    <name type="scientific">Bombus vosnesenskii</name>
    <dbReference type="NCBI Taxonomy" id="207650"/>
    <lineage>
        <taxon>Eukaryota</taxon>
        <taxon>Metazoa</taxon>
        <taxon>Ecdysozoa</taxon>
        <taxon>Arthropoda</taxon>
        <taxon>Hexapoda</taxon>
        <taxon>Insecta</taxon>
        <taxon>Pterygota</taxon>
        <taxon>Neoptera</taxon>
        <taxon>Endopterygota</taxon>
        <taxon>Hymenoptera</taxon>
        <taxon>Apocrita</taxon>
        <taxon>Aculeata</taxon>
        <taxon>Apoidea</taxon>
        <taxon>Anthophila</taxon>
        <taxon>Apidae</taxon>
        <taxon>Bombus</taxon>
        <taxon>Pyrobombus</taxon>
    </lineage>
</organism>
<dbReference type="PANTHER" id="PTHR21137">
    <property type="entry name" value="ODORANT RECEPTOR"/>
    <property type="match status" value="1"/>
</dbReference>
<comment type="subcellular location">
    <subcellularLocation>
        <location evidence="1 10">Cell membrane</location>
        <topology evidence="1 10">Multi-pass membrane protein</topology>
    </subcellularLocation>
</comment>
<dbReference type="GO" id="GO:0005549">
    <property type="term" value="F:odorant binding"/>
    <property type="evidence" value="ECO:0007669"/>
    <property type="project" value="InterPro"/>
</dbReference>
<evidence type="ECO:0000313" key="13">
    <source>
        <dbReference type="RefSeq" id="XP_033365520.1"/>
    </source>
</evidence>
<comment type="similarity">
    <text evidence="10">Belongs to the insect chemoreceptor superfamily. Heteromeric odorant receptor channel (TC 1.A.69) family.</text>
</comment>
<evidence type="ECO:0000256" key="6">
    <source>
        <dbReference type="ARBA" id="ARBA00022989"/>
    </source>
</evidence>
<dbReference type="Proteomes" id="UP000504631">
    <property type="component" value="Unplaced"/>
</dbReference>
<dbReference type="KEGG" id="bvk:117242723"/>
<gene>
    <name evidence="12 13" type="primary">LOC117242723</name>
</gene>
<feature type="transmembrane region" description="Helical" evidence="10">
    <location>
        <begin position="279"/>
        <end position="300"/>
    </location>
</feature>
<evidence type="ECO:0000256" key="7">
    <source>
        <dbReference type="ARBA" id="ARBA00023136"/>
    </source>
</evidence>
<evidence type="ECO:0000256" key="10">
    <source>
        <dbReference type="RuleBase" id="RU351113"/>
    </source>
</evidence>
<reference evidence="12 13" key="1">
    <citation type="submission" date="2025-04" db="UniProtKB">
        <authorList>
            <consortium name="RefSeq"/>
        </authorList>
    </citation>
    <scope>IDENTIFICATION</scope>
    <source>
        <tissue evidence="12 13">Muscle</tissue>
    </source>
</reference>
<evidence type="ECO:0000256" key="8">
    <source>
        <dbReference type="ARBA" id="ARBA00023170"/>
    </source>
</evidence>
<evidence type="ECO:0000256" key="3">
    <source>
        <dbReference type="ARBA" id="ARBA00022606"/>
    </source>
</evidence>
<keyword evidence="5 10" id="KW-0552">Olfaction</keyword>
<evidence type="ECO:0000313" key="12">
    <source>
        <dbReference type="RefSeq" id="XP_033365519.1"/>
    </source>
</evidence>
<keyword evidence="6 10" id="KW-1133">Transmembrane helix</keyword>
<name>A0A6J3LNJ9_9HYME</name>
<keyword evidence="9 10" id="KW-0807">Transducer</keyword>
<dbReference type="InterPro" id="IPR004117">
    <property type="entry name" value="7tm6_olfct_rcpt"/>
</dbReference>
<dbReference type="RefSeq" id="XP_033365520.1">
    <property type="nucleotide sequence ID" value="XM_033509629.1"/>
</dbReference>
<dbReference type="GO" id="GO:0005886">
    <property type="term" value="C:plasma membrane"/>
    <property type="evidence" value="ECO:0007669"/>
    <property type="project" value="UniProtKB-SubCell"/>
</dbReference>
<keyword evidence="4 10" id="KW-0812">Transmembrane</keyword>
<keyword evidence="7 10" id="KW-0472">Membrane</keyword>
<dbReference type="PANTHER" id="PTHR21137:SF35">
    <property type="entry name" value="ODORANT RECEPTOR 19A-RELATED"/>
    <property type="match status" value="1"/>
</dbReference>
<accession>A0A6J3LNJ9</accession>
<feature type="transmembrane region" description="Helical" evidence="10">
    <location>
        <begin position="20"/>
        <end position="40"/>
    </location>
</feature>
<dbReference type="GO" id="GO:0007165">
    <property type="term" value="P:signal transduction"/>
    <property type="evidence" value="ECO:0007669"/>
    <property type="project" value="UniProtKB-KW"/>
</dbReference>
<dbReference type="RefSeq" id="XP_033365519.1">
    <property type="nucleotide sequence ID" value="XM_033509628.1"/>
</dbReference>
<dbReference type="Pfam" id="PF02949">
    <property type="entry name" value="7tm_6"/>
    <property type="match status" value="1"/>
</dbReference>
<dbReference type="AlphaFoldDB" id="A0A6J3LNJ9"/>
<evidence type="ECO:0000313" key="11">
    <source>
        <dbReference type="Proteomes" id="UP000504631"/>
    </source>
</evidence>
<keyword evidence="8 10" id="KW-0675">Receptor</keyword>
<evidence type="ECO:0000256" key="1">
    <source>
        <dbReference type="ARBA" id="ARBA00004651"/>
    </source>
</evidence>
<evidence type="ECO:0000256" key="5">
    <source>
        <dbReference type="ARBA" id="ARBA00022725"/>
    </source>
</evidence>
<comment type="caution">
    <text evidence="10">Lacks conserved residue(s) required for the propagation of feature annotation.</text>
</comment>
<proteinExistence type="inferred from homology"/>